<reference evidence="1" key="1">
    <citation type="journal article" date="2015" name="Nature">
        <title>Complex archaea that bridge the gap between prokaryotes and eukaryotes.</title>
        <authorList>
            <person name="Spang A."/>
            <person name="Saw J.H."/>
            <person name="Jorgensen S.L."/>
            <person name="Zaremba-Niedzwiedzka K."/>
            <person name="Martijn J."/>
            <person name="Lind A.E."/>
            <person name="van Eijk R."/>
            <person name="Schleper C."/>
            <person name="Guy L."/>
            <person name="Ettema T.J."/>
        </authorList>
    </citation>
    <scope>NUCLEOTIDE SEQUENCE</scope>
</reference>
<protein>
    <submittedName>
        <fullName evidence="1">Uncharacterized protein</fullName>
    </submittedName>
</protein>
<gene>
    <name evidence="1" type="ORF">LCGC14_2700110</name>
</gene>
<sequence>MGRPKEQSEVLAEFERADGVTLLKVGVGKNGKPYIDLSNYWQLSKLLEALQQAKSTLDKLYG</sequence>
<proteinExistence type="predicted"/>
<dbReference type="EMBL" id="LAZR01048090">
    <property type="protein sequence ID" value="KKK92721.1"/>
    <property type="molecule type" value="Genomic_DNA"/>
</dbReference>
<organism evidence="1">
    <name type="scientific">marine sediment metagenome</name>
    <dbReference type="NCBI Taxonomy" id="412755"/>
    <lineage>
        <taxon>unclassified sequences</taxon>
        <taxon>metagenomes</taxon>
        <taxon>ecological metagenomes</taxon>
    </lineage>
</organism>
<name>A0A0F9C7S3_9ZZZZ</name>
<dbReference type="AlphaFoldDB" id="A0A0F9C7S3"/>
<accession>A0A0F9C7S3</accession>
<evidence type="ECO:0000313" key="1">
    <source>
        <dbReference type="EMBL" id="KKK92721.1"/>
    </source>
</evidence>
<comment type="caution">
    <text evidence="1">The sequence shown here is derived from an EMBL/GenBank/DDBJ whole genome shotgun (WGS) entry which is preliminary data.</text>
</comment>